<dbReference type="InterPro" id="IPR036890">
    <property type="entry name" value="HATPase_C_sf"/>
</dbReference>
<evidence type="ECO:0000259" key="6">
    <source>
        <dbReference type="PROSITE" id="PS50109"/>
    </source>
</evidence>
<dbReference type="EMBL" id="CP066775">
    <property type="protein sequence ID" value="QQL50288.1"/>
    <property type="molecule type" value="Genomic_DNA"/>
</dbReference>
<reference evidence="7 8" key="1">
    <citation type="submission" date="2020-12" db="EMBL/GenBank/DDBJ databases">
        <title>HMF7856_wgs.fasta genome submission.</title>
        <authorList>
            <person name="Kang H."/>
            <person name="Kim H."/>
            <person name="Joh K."/>
        </authorList>
    </citation>
    <scope>NUCLEOTIDE SEQUENCE [LARGE SCALE GENOMIC DNA]</scope>
    <source>
        <strain evidence="7 8">HMF7856</strain>
    </source>
</reference>
<keyword evidence="8" id="KW-1185">Reference proteome</keyword>
<dbReference type="PANTHER" id="PTHR43711">
    <property type="entry name" value="TWO-COMPONENT HISTIDINE KINASE"/>
    <property type="match status" value="1"/>
</dbReference>
<feature type="domain" description="Histidine kinase" evidence="6">
    <location>
        <begin position="1"/>
        <end position="56"/>
    </location>
</feature>
<evidence type="ECO:0000256" key="5">
    <source>
        <dbReference type="ARBA" id="ARBA00023012"/>
    </source>
</evidence>
<comment type="catalytic activity">
    <reaction evidence="1">
        <text>ATP + protein L-histidine = ADP + protein N-phospho-L-histidine.</text>
        <dbReference type="EC" id="2.7.13.3"/>
    </reaction>
</comment>
<sequence>MIFRRYYRLDPSGVQTGLGLGLYISAEIIKQHGGDIGVTSEPEKGCTFWFTLPSGI</sequence>
<dbReference type="InterPro" id="IPR004358">
    <property type="entry name" value="Sig_transdc_His_kin-like_C"/>
</dbReference>
<evidence type="ECO:0000313" key="8">
    <source>
        <dbReference type="Proteomes" id="UP000429232"/>
    </source>
</evidence>
<keyword evidence="5" id="KW-0902">Two-component regulatory system</keyword>
<proteinExistence type="predicted"/>
<dbReference type="SUPFAM" id="SSF55874">
    <property type="entry name" value="ATPase domain of HSP90 chaperone/DNA topoisomerase II/histidine kinase"/>
    <property type="match status" value="1"/>
</dbReference>
<dbReference type="Pfam" id="PF02518">
    <property type="entry name" value="HATPase_c"/>
    <property type="match status" value="1"/>
</dbReference>
<dbReference type="EC" id="2.7.13.3" evidence="2"/>
<dbReference type="KEGG" id="mgik:GO620_002200"/>
<dbReference type="GO" id="GO:0004673">
    <property type="term" value="F:protein histidine kinase activity"/>
    <property type="evidence" value="ECO:0007669"/>
    <property type="project" value="UniProtKB-EC"/>
</dbReference>
<protein>
    <recommendedName>
        <fullName evidence="2">histidine kinase</fullName>
        <ecNumber evidence="2">2.7.13.3</ecNumber>
    </recommendedName>
</protein>
<dbReference type="PANTHER" id="PTHR43711:SF31">
    <property type="entry name" value="HISTIDINE KINASE"/>
    <property type="match status" value="1"/>
</dbReference>
<dbReference type="InterPro" id="IPR005467">
    <property type="entry name" value="His_kinase_dom"/>
</dbReference>
<dbReference type="CDD" id="cd00075">
    <property type="entry name" value="HATPase"/>
    <property type="match status" value="1"/>
</dbReference>
<evidence type="ECO:0000256" key="2">
    <source>
        <dbReference type="ARBA" id="ARBA00012438"/>
    </source>
</evidence>
<keyword evidence="3" id="KW-0808">Transferase</keyword>
<organism evidence="7 8">
    <name type="scientific">Mucilaginibacter ginkgonis</name>
    <dbReference type="NCBI Taxonomy" id="2682091"/>
    <lineage>
        <taxon>Bacteria</taxon>
        <taxon>Pseudomonadati</taxon>
        <taxon>Bacteroidota</taxon>
        <taxon>Sphingobacteriia</taxon>
        <taxon>Sphingobacteriales</taxon>
        <taxon>Sphingobacteriaceae</taxon>
        <taxon>Mucilaginibacter</taxon>
    </lineage>
</organism>
<dbReference type="InterPro" id="IPR003594">
    <property type="entry name" value="HATPase_dom"/>
</dbReference>
<evidence type="ECO:0000256" key="1">
    <source>
        <dbReference type="ARBA" id="ARBA00000085"/>
    </source>
</evidence>
<dbReference type="PROSITE" id="PS50109">
    <property type="entry name" value="HIS_KIN"/>
    <property type="match status" value="1"/>
</dbReference>
<evidence type="ECO:0000256" key="4">
    <source>
        <dbReference type="ARBA" id="ARBA00022777"/>
    </source>
</evidence>
<dbReference type="Proteomes" id="UP000429232">
    <property type="component" value="Chromosome"/>
</dbReference>
<dbReference type="GO" id="GO:0000160">
    <property type="term" value="P:phosphorelay signal transduction system"/>
    <property type="evidence" value="ECO:0007669"/>
    <property type="project" value="UniProtKB-KW"/>
</dbReference>
<evidence type="ECO:0000313" key="7">
    <source>
        <dbReference type="EMBL" id="QQL50288.1"/>
    </source>
</evidence>
<dbReference type="Gene3D" id="3.30.565.10">
    <property type="entry name" value="Histidine kinase-like ATPase, C-terminal domain"/>
    <property type="match status" value="1"/>
</dbReference>
<dbReference type="PRINTS" id="PR00344">
    <property type="entry name" value="BCTRLSENSOR"/>
</dbReference>
<dbReference type="InterPro" id="IPR050736">
    <property type="entry name" value="Sensor_HK_Regulatory"/>
</dbReference>
<keyword evidence="4 7" id="KW-0418">Kinase</keyword>
<evidence type="ECO:0000256" key="3">
    <source>
        <dbReference type="ARBA" id="ARBA00022679"/>
    </source>
</evidence>
<accession>A0A7T7JH76</accession>
<gene>
    <name evidence="7" type="ORF">GO620_002200</name>
</gene>
<dbReference type="AlphaFoldDB" id="A0A7T7JH76"/>
<name>A0A7T7JH76_9SPHI</name>